<evidence type="ECO:0000313" key="3">
    <source>
        <dbReference type="Proteomes" id="UP001172102"/>
    </source>
</evidence>
<protein>
    <submittedName>
        <fullName evidence="2">Uncharacterized protein</fullName>
    </submittedName>
</protein>
<name>A0AA40AEY3_9PEZI</name>
<sequence length="158" mass="17525">MTSPADSPPYSLESSFYGPGALLCWYLTLVSVLLTWTYHPGGVESRRRRLLPWVLLVSGAWVLFCVVRLALRCRGAGVLGTLGEAAFFFAGYGVFSIFCVVPGCLLLVTAPFLGRETRSLVKVSVGWNPWVPRRPGSKRIRILSWKYLLGDVLSYLLP</sequence>
<dbReference type="Proteomes" id="UP001172102">
    <property type="component" value="Unassembled WGS sequence"/>
</dbReference>
<reference evidence="2" key="1">
    <citation type="submission" date="2023-06" db="EMBL/GenBank/DDBJ databases">
        <title>Genome-scale phylogeny and comparative genomics of the fungal order Sordariales.</title>
        <authorList>
            <consortium name="Lawrence Berkeley National Laboratory"/>
            <person name="Hensen N."/>
            <person name="Bonometti L."/>
            <person name="Westerberg I."/>
            <person name="Brannstrom I.O."/>
            <person name="Guillou S."/>
            <person name="Cros-Aarteil S."/>
            <person name="Calhoun S."/>
            <person name="Haridas S."/>
            <person name="Kuo A."/>
            <person name="Mondo S."/>
            <person name="Pangilinan J."/>
            <person name="Riley R."/>
            <person name="Labutti K."/>
            <person name="Andreopoulos B."/>
            <person name="Lipzen A."/>
            <person name="Chen C."/>
            <person name="Yanf M."/>
            <person name="Daum C."/>
            <person name="Ng V."/>
            <person name="Clum A."/>
            <person name="Steindorff A."/>
            <person name="Ohm R."/>
            <person name="Martin F."/>
            <person name="Silar P."/>
            <person name="Natvig D."/>
            <person name="Lalanne C."/>
            <person name="Gautier V."/>
            <person name="Ament-Velasquez S.L."/>
            <person name="Kruys A."/>
            <person name="Hutchinson M.I."/>
            <person name="Powell A.J."/>
            <person name="Barry K."/>
            <person name="Miller A.N."/>
            <person name="Grigoriev I.V."/>
            <person name="Debuchy R."/>
            <person name="Gladieux P."/>
            <person name="Thoren M.H."/>
            <person name="Johannesson H."/>
        </authorList>
    </citation>
    <scope>NUCLEOTIDE SEQUENCE</scope>
    <source>
        <strain evidence="2">SMH4607-1</strain>
    </source>
</reference>
<dbReference type="AlphaFoldDB" id="A0AA40AEY3"/>
<comment type="caution">
    <text evidence="2">The sequence shown here is derived from an EMBL/GenBank/DDBJ whole genome shotgun (WGS) entry which is preliminary data.</text>
</comment>
<dbReference type="EMBL" id="JAUKUA010000004">
    <property type="protein sequence ID" value="KAK0714493.1"/>
    <property type="molecule type" value="Genomic_DNA"/>
</dbReference>
<keyword evidence="3" id="KW-1185">Reference proteome</keyword>
<feature type="transmembrane region" description="Helical" evidence="1">
    <location>
        <begin position="16"/>
        <end position="38"/>
    </location>
</feature>
<proteinExistence type="predicted"/>
<accession>A0AA40AEY3</accession>
<keyword evidence="1" id="KW-0812">Transmembrane</keyword>
<keyword evidence="1" id="KW-1133">Transmembrane helix</keyword>
<evidence type="ECO:0000313" key="2">
    <source>
        <dbReference type="EMBL" id="KAK0714493.1"/>
    </source>
</evidence>
<feature type="transmembrane region" description="Helical" evidence="1">
    <location>
        <begin position="91"/>
        <end position="113"/>
    </location>
</feature>
<keyword evidence="1" id="KW-0472">Membrane</keyword>
<gene>
    <name evidence="2" type="ORF">B0H67DRAFT_578323</name>
</gene>
<feature type="transmembrane region" description="Helical" evidence="1">
    <location>
        <begin position="50"/>
        <end position="71"/>
    </location>
</feature>
<evidence type="ECO:0000256" key="1">
    <source>
        <dbReference type="SAM" id="Phobius"/>
    </source>
</evidence>
<organism evidence="2 3">
    <name type="scientific">Lasiosphaeris hirsuta</name>
    <dbReference type="NCBI Taxonomy" id="260670"/>
    <lineage>
        <taxon>Eukaryota</taxon>
        <taxon>Fungi</taxon>
        <taxon>Dikarya</taxon>
        <taxon>Ascomycota</taxon>
        <taxon>Pezizomycotina</taxon>
        <taxon>Sordariomycetes</taxon>
        <taxon>Sordariomycetidae</taxon>
        <taxon>Sordariales</taxon>
        <taxon>Lasiosphaeriaceae</taxon>
        <taxon>Lasiosphaeris</taxon>
    </lineage>
</organism>